<sequence>MTQSLLAINYQKRKNAHLFNKFETNNHLNIVQCQNYIPIYNKFFSLNQTNFNGINLNHTWYISDIKNHKHNNKKDTNKKDKNNDVECLIEEPVFSFLCKLKHISDDDSFTNSQKCFLKMAPLLDPFKYIVGKYDDNNPELFTLPCLNKKNIHDKIMNPNNSSYIDGFFSFLSSNLLHKHFFINGIDYYGSFIGIKNNYKINVIDDLDYLIESECFLKGANKLYTIQDYSHLVVEGETDKKPILTFVEDIEVNSRKSVLSIKSLDNEVFENLFENSEIKQITLDDLKTMNMELVDITNSTEFDIYTNNNNNNNNNVTDITSNKSLKTSSDCSSRTSHTNDHEDNLLLAELDENQSINNSIGLEEITNPCQSDEETIWEDVSEEESIDDDEKIWLTIPKFPVQIICTEEFEETFDSLIMDDEYSEDECLAALMQIIMTLITYQKCFSFTHNDLHSNNIMYTETNLKYICYKFNKLVYKIPTFGKIYKIIDFGRAIYKVNSKICCSDSFQTGGDAAGQYNTEPYFNENKPRLEPNFSFDLCRLACSIFDFIVDDFEMTKKMDSLTPLQKIITEWCIDDNGINVLYKNNGLERYPDFKLYKMIARHVHNHTPLAQLERPEFKKYLVNNSPKNLQKDTIIDIDSIPSYI</sequence>
<evidence type="ECO:0000256" key="1">
    <source>
        <dbReference type="SAM" id="MobiDB-lite"/>
    </source>
</evidence>
<dbReference type="EMBL" id="MN740246">
    <property type="protein sequence ID" value="QHT95818.1"/>
    <property type="molecule type" value="Genomic_DNA"/>
</dbReference>
<name>A0A6C0IRI1_9ZZZZ</name>
<dbReference type="GO" id="GO:0005634">
    <property type="term" value="C:nucleus"/>
    <property type="evidence" value="ECO:0007669"/>
    <property type="project" value="TreeGrafter"/>
</dbReference>
<dbReference type="AlphaFoldDB" id="A0A6C0IRI1"/>
<evidence type="ECO:0000313" key="2">
    <source>
        <dbReference type="EMBL" id="QHT95818.1"/>
    </source>
</evidence>
<dbReference type="PANTHER" id="PTHR24419">
    <property type="entry name" value="INTERLEUKIN-1 RECEPTOR-ASSOCIATED KINASE"/>
    <property type="match status" value="1"/>
</dbReference>
<reference evidence="2" key="1">
    <citation type="journal article" date="2020" name="Nature">
        <title>Giant virus diversity and host interactions through global metagenomics.</title>
        <authorList>
            <person name="Schulz F."/>
            <person name="Roux S."/>
            <person name="Paez-Espino D."/>
            <person name="Jungbluth S."/>
            <person name="Walsh D.A."/>
            <person name="Denef V.J."/>
            <person name="McMahon K.D."/>
            <person name="Konstantinidis K.T."/>
            <person name="Eloe-Fadrosh E.A."/>
            <person name="Kyrpides N.C."/>
            <person name="Woyke T."/>
        </authorList>
    </citation>
    <scope>NUCLEOTIDE SEQUENCE</scope>
    <source>
        <strain evidence="2">GVMAG-M-3300024301-20</strain>
    </source>
</reference>
<protein>
    <recommendedName>
        <fullName evidence="3">Protein kinase domain-containing protein</fullName>
    </recommendedName>
</protein>
<proteinExistence type="predicted"/>
<dbReference type="InterPro" id="IPR011009">
    <property type="entry name" value="Kinase-like_dom_sf"/>
</dbReference>
<evidence type="ECO:0008006" key="3">
    <source>
        <dbReference type="Google" id="ProtNLM"/>
    </source>
</evidence>
<dbReference type="GO" id="GO:0072354">
    <property type="term" value="F:histone H3T3 kinase activity"/>
    <property type="evidence" value="ECO:0007669"/>
    <property type="project" value="TreeGrafter"/>
</dbReference>
<dbReference type="GO" id="GO:0005737">
    <property type="term" value="C:cytoplasm"/>
    <property type="evidence" value="ECO:0007669"/>
    <property type="project" value="TreeGrafter"/>
</dbReference>
<dbReference type="GO" id="GO:0035556">
    <property type="term" value="P:intracellular signal transduction"/>
    <property type="evidence" value="ECO:0007669"/>
    <property type="project" value="TreeGrafter"/>
</dbReference>
<organism evidence="2">
    <name type="scientific">viral metagenome</name>
    <dbReference type="NCBI Taxonomy" id="1070528"/>
    <lineage>
        <taxon>unclassified sequences</taxon>
        <taxon>metagenomes</taxon>
        <taxon>organismal metagenomes</taxon>
    </lineage>
</organism>
<dbReference type="SUPFAM" id="SSF56112">
    <property type="entry name" value="Protein kinase-like (PK-like)"/>
    <property type="match status" value="1"/>
</dbReference>
<dbReference type="GO" id="GO:0000278">
    <property type="term" value="P:mitotic cell cycle"/>
    <property type="evidence" value="ECO:0007669"/>
    <property type="project" value="TreeGrafter"/>
</dbReference>
<feature type="compositionally biased region" description="Polar residues" evidence="1">
    <location>
        <begin position="315"/>
        <end position="335"/>
    </location>
</feature>
<feature type="region of interest" description="Disordered" evidence="1">
    <location>
        <begin position="307"/>
        <end position="339"/>
    </location>
</feature>
<dbReference type="PANTHER" id="PTHR24419:SF18">
    <property type="entry name" value="SERINE_THREONINE-PROTEIN KINASE HASPIN"/>
    <property type="match status" value="1"/>
</dbReference>
<dbReference type="Gene3D" id="1.10.510.10">
    <property type="entry name" value="Transferase(Phosphotransferase) domain 1"/>
    <property type="match status" value="1"/>
</dbReference>
<accession>A0A6C0IRI1</accession>